<evidence type="ECO:0000256" key="4">
    <source>
        <dbReference type="ARBA" id="ARBA00022617"/>
    </source>
</evidence>
<evidence type="ECO:0000256" key="1">
    <source>
        <dbReference type="ARBA" id="ARBA00001971"/>
    </source>
</evidence>
<dbReference type="InterPro" id="IPR017972">
    <property type="entry name" value="Cyt_P450_CS"/>
</dbReference>
<keyword evidence="8 11" id="KW-0503">Monooxygenase</keyword>
<evidence type="ECO:0000256" key="10">
    <source>
        <dbReference type="PIRSR" id="PIRSR602401-1"/>
    </source>
</evidence>
<dbReference type="CDD" id="cd20673">
    <property type="entry name" value="CYP17A1"/>
    <property type="match status" value="1"/>
</dbReference>
<gene>
    <name evidence="13" type="ORF">DNTS_026900</name>
</gene>
<dbReference type="STRING" id="623744.A0A553QE53"/>
<dbReference type="FunFam" id="1.10.630.10:FF:000002">
    <property type="entry name" value="Cytochrome P450 1A1"/>
    <property type="match status" value="1"/>
</dbReference>
<protein>
    <submittedName>
        <fullName evidence="13">Uncharacterized protein</fullName>
    </submittedName>
</protein>
<dbReference type="GO" id="GO:0042448">
    <property type="term" value="P:progesterone metabolic process"/>
    <property type="evidence" value="ECO:0007669"/>
    <property type="project" value="TreeGrafter"/>
</dbReference>
<dbReference type="EMBL" id="SRMA01026062">
    <property type="protein sequence ID" value="TRY88210.1"/>
    <property type="molecule type" value="Genomic_DNA"/>
</dbReference>
<keyword evidence="12" id="KW-0812">Transmembrane</keyword>
<proteinExistence type="inferred from homology"/>
<evidence type="ECO:0000256" key="7">
    <source>
        <dbReference type="ARBA" id="ARBA00023004"/>
    </source>
</evidence>
<keyword evidence="6 11" id="KW-0560">Oxidoreductase</keyword>
<dbReference type="PRINTS" id="PR00463">
    <property type="entry name" value="EP450I"/>
</dbReference>
<dbReference type="GO" id="GO:0005506">
    <property type="term" value="F:iron ion binding"/>
    <property type="evidence" value="ECO:0007669"/>
    <property type="project" value="InterPro"/>
</dbReference>
<dbReference type="UniPathway" id="UPA00062"/>
<dbReference type="GO" id="GO:0004508">
    <property type="term" value="F:steroid 17-alpha-monooxygenase activity"/>
    <property type="evidence" value="ECO:0007669"/>
    <property type="project" value="TreeGrafter"/>
</dbReference>
<evidence type="ECO:0000256" key="3">
    <source>
        <dbReference type="ARBA" id="ARBA00010617"/>
    </source>
</evidence>
<dbReference type="PANTHER" id="PTHR24289:SF14">
    <property type="entry name" value="CYTOCHROME P450, FAMILY 17, SUBFAMILY A, POLYPEPTIDE 1"/>
    <property type="match status" value="1"/>
</dbReference>
<dbReference type="PRINTS" id="PR00385">
    <property type="entry name" value="P450"/>
</dbReference>
<evidence type="ECO:0000256" key="12">
    <source>
        <dbReference type="SAM" id="Phobius"/>
    </source>
</evidence>
<evidence type="ECO:0000256" key="6">
    <source>
        <dbReference type="ARBA" id="ARBA00023002"/>
    </source>
</evidence>
<comment type="subcellular location">
    <subcellularLocation>
        <location evidence="2">Membrane</location>
    </subcellularLocation>
</comment>
<dbReference type="Proteomes" id="UP000316079">
    <property type="component" value="Unassembled WGS sequence"/>
</dbReference>
<keyword evidence="12" id="KW-1133">Transmembrane helix</keyword>
<keyword evidence="7 10" id="KW-0408">Iron</keyword>
<evidence type="ECO:0000256" key="5">
    <source>
        <dbReference type="ARBA" id="ARBA00022723"/>
    </source>
</evidence>
<dbReference type="PANTHER" id="PTHR24289">
    <property type="entry name" value="STEROID 17-ALPHA-HYDROXYLASE/17,20 LYASE"/>
    <property type="match status" value="1"/>
</dbReference>
<keyword evidence="5 10" id="KW-0479">Metal-binding</keyword>
<dbReference type="GO" id="GO:0006694">
    <property type="term" value="P:steroid biosynthetic process"/>
    <property type="evidence" value="ECO:0007669"/>
    <property type="project" value="UniProtKB-UniPathway"/>
</dbReference>
<sequence length="519" mass="58252">MSETLVLPWLLCSCLLSAISLAVLYLKRKMNGFGPAAARSPPSLPSLPIIGSILSLVSDSPPHIFFQQLQKKYGNIYSLMMGSHKVLIINSHHHAKEVLIKKGKVFAGRPRTVTTDLLTRDGKDIAFADYSSTWKFHRKIVHGALYMFGEGSASIEKIICREALSLSAVLSESQKSPMDLGPELTRAVTNVVCALCFNSSYKRGDAEFESMLQYSQGIVDTVAKDSLVDIFPWLQMFPNKDLTTLRECVSIRDNLLQKKYEEHKVDYSDNVQRDLMDAMLRAKRSSENNNTPVPNVALTEDHLLMTVGDIFGAGVETTTTVLKWSIVYLVHNPKVQKKIQEELDRKIGTDRHPQLSDRGNLPYLEATIREVLRIRPVSPLLIPHVALQDSSVGEYRVDKGTRVIINLWSLHHDEKEWKNPELFDPGRFLNEEGDGLCSPSASYLPFGAGVRVCLGEALAKMELFLFLAWILQRFTLEVPTGQPLPELQGKFGVVLQPKRFKVTANLRAGWENISLKQHC</sequence>
<feature type="transmembrane region" description="Helical" evidence="12">
    <location>
        <begin position="6"/>
        <end position="26"/>
    </location>
</feature>
<comment type="similarity">
    <text evidence="3 11">Belongs to the cytochrome P450 family.</text>
</comment>
<dbReference type="Gene3D" id="1.10.630.10">
    <property type="entry name" value="Cytochrome P450"/>
    <property type="match status" value="1"/>
</dbReference>
<dbReference type="GO" id="GO:0020037">
    <property type="term" value="F:heme binding"/>
    <property type="evidence" value="ECO:0007669"/>
    <property type="project" value="InterPro"/>
</dbReference>
<dbReference type="SUPFAM" id="SSF48264">
    <property type="entry name" value="Cytochrome P450"/>
    <property type="match status" value="1"/>
</dbReference>
<dbReference type="InterPro" id="IPR002401">
    <property type="entry name" value="Cyt_P450_E_grp-I"/>
</dbReference>
<dbReference type="PROSITE" id="PS00086">
    <property type="entry name" value="CYTOCHROME_P450"/>
    <property type="match status" value="1"/>
</dbReference>
<keyword evidence="9 12" id="KW-0472">Membrane</keyword>
<evidence type="ECO:0000256" key="11">
    <source>
        <dbReference type="RuleBase" id="RU000461"/>
    </source>
</evidence>
<evidence type="ECO:0000313" key="13">
    <source>
        <dbReference type="EMBL" id="TRY88210.1"/>
    </source>
</evidence>
<feature type="binding site" description="axial binding residue" evidence="10">
    <location>
        <position position="453"/>
    </location>
    <ligand>
        <name>heme</name>
        <dbReference type="ChEBI" id="CHEBI:30413"/>
    </ligand>
    <ligandPart>
        <name>Fe</name>
        <dbReference type="ChEBI" id="CHEBI:18248"/>
    </ligandPart>
</feature>
<name>A0A553QE53_9TELE</name>
<dbReference type="GO" id="GO:0016020">
    <property type="term" value="C:membrane"/>
    <property type="evidence" value="ECO:0007669"/>
    <property type="project" value="UniProtKB-SubCell"/>
</dbReference>
<organism evidence="13 14">
    <name type="scientific">Danionella cerebrum</name>
    <dbReference type="NCBI Taxonomy" id="2873325"/>
    <lineage>
        <taxon>Eukaryota</taxon>
        <taxon>Metazoa</taxon>
        <taxon>Chordata</taxon>
        <taxon>Craniata</taxon>
        <taxon>Vertebrata</taxon>
        <taxon>Euteleostomi</taxon>
        <taxon>Actinopterygii</taxon>
        <taxon>Neopterygii</taxon>
        <taxon>Teleostei</taxon>
        <taxon>Ostariophysi</taxon>
        <taxon>Cypriniformes</taxon>
        <taxon>Danionidae</taxon>
        <taxon>Danioninae</taxon>
        <taxon>Danionella</taxon>
    </lineage>
</organism>
<keyword evidence="4 10" id="KW-0349">Heme</keyword>
<dbReference type="InterPro" id="IPR036396">
    <property type="entry name" value="Cyt_P450_sf"/>
</dbReference>
<dbReference type="Pfam" id="PF00067">
    <property type="entry name" value="p450"/>
    <property type="match status" value="1"/>
</dbReference>
<evidence type="ECO:0000313" key="14">
    <source>
        <dbReference type="Proteomes" id="UP000316079"/>
    </source>
</evidence>
<dbReference type="InterPro" id="IPR001128">
    <property type="entry name" value="Cyt_P450"/>
</dbReference>
<comment type="cofactor">
    <cofactor evidence="1 10">
        <name>heme</name>
        <dbReference type="ChEBI" id="CHEBI:30413"/>
    </cofactor>
</comment>
<dbReference type="AlphaFoldDB" id="A0A553QE53"/>
<dbReference type="OrthoDB" id="1470350at2759"/>
<keyword evidence="14" id="KW-1185">Reference proteome</keyword>
<evidence type="ECO:0000256" key="9">
    <source>
        <dbReference type="ARBA" id="ARBA00023136"/>
    </source>
</evidence>
<comment type="caution">
    <text evidence="13">The sequence shown here is derived from an EMBL/GenBank/DDBJ whole genome shotgun (WGS) entry which is preliminary data.</text>
</comment>
<evidence type="ECO:0000256" key="2">
    <source>
        <dbReference type="ARBA" id="ARBA00004370"/>
    </source>
</evidence>
<reference evidence="13 14" key="1">
    <citation type="journal article" date="2019" name="Sci. Data">
        <title>Hybrid genome assembly and annotation of Danionella translucida.</title>
        <authorList>
            <person name="Kadobianskyi M."/>
            <person name="Schulze L."/>
            <person name="Schuelke M."/>
            <person name="Judkewitz B."/>
        </authorList>
    </citation>
    <scope>NUCLEOTIDE SEQUENCE [LARGE SCALE GENOMIC DNA]</scope>
    <source>
        <strain evidence="13 14">Bolton</strain>
    </source>
</reference>
<evidence type="ECO:0000256" key="8">
    <source>
        <dbReference type="ARBA" id="ARBA00023033"/>
    </source>
</evidence>
<accession>A0A553QE53</accession>
<dbReference type="GO" id="GO:0042446">
    <property type="term" value="P:hormone biosynthetic process"/>
    <property type="evidence" value="ECO:0007669"/>
    <property type="project" value="TreeGrafter"/>
</dbReference>